<dbReference type="InterPro" id="IPR001128">
    <property type="entry name" value="Cyt_P450"/>
</dbReference>
<dbReference type="AlphaFoldDB" id="A0A238YW21"/>
<organism evidence="8 9">
    <name type="scientific">Methylobacillus rhizosphaerae</name>
    <dbReference type="NCBI Taxonomy" id="551994"/>
    <lineage>
        <taxon>Bacteria</taxon>
        <taxon>Pseudomonadati</taxon>
        <taxon>Pseudomonadota</taxon>
        <taxon>Betaproteobacteria</taxon>
        <taxon>Nitrosomonadales</taxon>
        <taxon>Methylophilaceae</taxon>
        <taxon>Methylobacillus</taxon>
    </lineage>
</organism>
<reference evidence="9" key="1">
    <citation type="submission" date="2017-06" db="EMBL/GenBank/DDBJ databases">
        <authorList>
            <person name="Varghese N."/>
            <person name="Submissions S."/>
        </authorList>
    </citation>
    <scope>NUCLEOTIDE SEQUENCE [LARGE SCALE GENOMIC DNA]</scope>
    <source>
        <strain evidence="9">Ca-68</strain>
    </source>
</reference>
<dbReference type="Proteomes" id="UP000198305">
    <property type="component" value="Unassembled WGS sequence"/>
</dbReference>
<keyword evidence="2 7" id="KW-0349">Heme</keyword>
<dbReference type="GO" id="GO:0016705">
    <property type="term" value="F:oxidoreductase activity, acting on paired donors, with incorporation or reduction of molecular oxygen"/>
    <property type="evidence" value="ECO:0007669"/>
    <property type="project" value="InterPro"/>
</dbReference>
<dbReference type="PRINTS" id="PR00463">
    <property type="entry name" value="EP450I"/>
</dbReference>
<dbReference type="OrthoDB" id="9764248at2"/>
<evidence type="ECO:0000256" key="2">
    <source>
        <dbReference type="ARBA" id="ARBA00022617"/>
    </source>
</evidence>
<evidence type="ECO:0000256" key="3">
    <source>
        <dbReference type="ARBA" id="ARBA00022723"/>
    </source>
</evidence>
<dbReference type="PANTHER" id="PTHR24291:SF50">
    <property type="entry name" value="BIFUNCTIONAL ALBAFLAVENONE MONOOXYGENASE_TERPENE SYNTHASE"/>
    <property type="match status" value="1"/>
</dbReference>
<dbReference type="PANTHER" id="PTHR24291">
    <property type="entry name" value="CYTOCHROME P450 FAMILY 4"/>
    <property type="match status" value="1"/>
</dbReference>
<dbReference type="GO" id="GO:0005506">
    <property type="term" value="F:iron ion binding"/>
    <property type="evidence" value="ECO:0007669"/>
    <property type="project" value="InterPro"/>
</dbReference>
<dbReference type="EMBL" id="FZOA01000003">
    <property type="protein sequence ID" value="SNR75122.1"/>
    <property type="molecule type" value="Genomic_DNA"/>
</dbReference>
<keyword evidence="3 7" id="KW-0479">Metal-binding</keyword>
<name>A0A238YW21_9PROT</name>
<dbReference type="Gene3D" id="1.10.630.10">
    <property type="entry name" value="Cytochrome P450"/>
    <property type="match status" value="1"/>
</dbReference>
<gene>
    <name evidence="8" type="ORF">SAMN05192560_0872</name>
</gene>
<sequence length="459" mass="52592">MKTIEIKGETFFEPAHPSYYNGSGNALHVLWRARKDFLSIWSEDDYQDRVFDWKILNRQIVIVNSPEWIKYVLIDRRDNFERKTPQMRRALEYLLGDGLFISDGHTWNQRRPLVSDIVHKTRVPDFGPIMATAAHELAAKWHQLPPGTHVNLLHEMAVLTAEIIARSVFGSQLGSEACQAVAKGFTKYQASVDQLNPGYFVGFDDGLPLIRWPWLNHSVKSIHQVVDDVIDQHLKGRGENQSMLSLLLKRQQRNPELNLNVAALRNEAATIFMAGHETTAATLSWAWYLLSSAPWVEQRLLEEIREVCGDRTPTVEDVPNLEWARAIIEETLRLYPPVPILGRQNQEADVINNIHVKPASLILIVPWLLHRSASLFDDPHLFKPERFYRTRPPSYSYIPFAIGPRICPGLQFGRVEAILCLAILAQQFVIRVPEHHQVKPVCRLTLRPERGLPASIHPR</sequence>
<evidence type="ECO:0000256" key="7">
    <source>
        <dbReference type="PIRSR" id="PIRSR602401-1"/>
    </source>
</evidence>
<evidence type="ECO:0000313" key="9">
    <source>
        <dbReference type="Proteomes" id="UP000198305"/>
    </source>
</evidence>
<dbReference type="RefSeq" id="WP_089375000.1">
    <property type="nucleotide sequence ID" value="NZ_FZOA01000003.1"/>
</dbReference>
<dbReference type="GO" id="GO:0020037">
    <property type="term" value="F:heme binding"/>
    <property type="evidence" value="ECO:0007669"/>
    <property type="project" value="InterPro"/>
</dbReference>
<evidence type="ECO:0000256" key="1">
    <source>
        <dbReference type="ARBA" id="ARBA00010617"/>
    </source>
</evidence>
<proteinExistence type="inferred from homology"/>
<dbReference type="InterPro" id="IPR050196">
    <property type="entry name" value="Cytochrome_P450_Monoox"/>
</dbReference>
<feature type="binding site" description="axial binding residue" evidence="7">
    <location>
        <position position="407"/>
    </location>
    <ligand>
        <name>heme</name>
        <dbReference type="ChEBI" id="CHEBI:30413"/>
    </ligand>
    <ligandPart>
        <name>Fe</name>
        <dbReference type="ChEBI" id="CHEBI:18248"/>
    </ligandPart>
</feature>
<evidence type="ECO:0000256" key="4">
    <source>
        <dbReference type="ARBA" id="ARBA00023002"/>
    </source>
</evidence>
<keyword evidence="9" id="KW-1185">Reference proteome</keyword>
<comment type="cofactor">
    <cofactor evidence="7">
        <name>heme</name>
        <dbReference type="ChEBI" id="CHEBI:30413"/>
    </cofactor>
</comment>
<evidence type="ECO:0000313" key="8">
    <source>
        <dbReference type="EMBL" id="SNR75122.1"/>
    </source>
</evidence>
<evidence type="ECO:0000256" key="6">
    <source>
        <dbReference type="ARBA" id="ARBA00023033"/>
    </source>
</evidence>
<dbReference type="SUPFAM" id="SSF48264">
    <property type="entry name" value="Cytochrome P450"/>
    <property type="match status" value="1"/>
</dbReference>
<dbReference type="GO" id="GO:0004497">
    <property type="term" value="F:monooxygenase activity"/>
    <property type="evidence" value="ECO:0007669"/>
    <property type="project" value="UniProtKB-KW"/>
</dbReference>
<comment type="similarity">
    <text evidence="1">Belongs to the cytochrome P450 family.</text>
</comment>
<dbReference type="PRINTS" id="PR00385">
    <property type="entry name" value="P450"/>
</dbReference>
<keyword evidence="5 7" id="KW-0408">Iron</keyword>
<evidence type="ECO:0000256" key="5">
    <source>
        <dbReference type="ARBA" id="ARBA00023004"/>
    </source>
</evidence>
<accession>A0A238YW21</accession>
<protein>
    <submittedName>
        <fullName evidence="8">Cytochrome P450</fullName>
    </submittedName>
</protein>
<dbReference type="InterPro" id="IPR036396">
    <property type="entry name" value="Cyt_P450_sf"/>
</dbReference>
<keyword evidence="6" id="KW-0503">Monooxygenase</keyword>
<keyword evidence="4" id="KW-0560">Oxidoreductase</keyword>
<dbReference type="InterPro" id="IPR002401">
    <property type="entry name" value="Cyt_P450_E_grp-I"/>
</dbReference>
<dbReference type="Pfam" id="PF00067">
    <property type="entry name" value="p450"/>
    <property type="match status" value="1"/>
</dbReference>